<reference evidence="1" key="1">
    <citation type="submission" date="2020-05" db="EMBL/GenBank/DDBJ databases">
        <authorList>
            <person name="Chiriac C."/>
            <person name="Salcher M."/>
            <person name="Ghai R."/>
            <person name="Kavagutti S V."/>
        </authorList>
    </citation>
    <scope>NUCLEOTIDE SEQUENCE</scope>
</reference>
<name>A0A6J6ERC3_9ZZZZ</name>
<sequence>MTKQEIIERCIAAYSEAIEVCGKLEFDKALNWLDKKELDFGVCHFVLKRLGLRIDYKDWVDRHEGSDNYWAIIPRYCDTHDELIQSLQTRIEILKKELSIPEQNETATKNPRT</sequence>
<protein>
    <submittedName>
        <fullName evidence="1">Unannotated protein</fullName>
    </submittedName>
</protein>
<proteinExistence type="predicted"/>
<dbReference type="EMBL" id="CAEZTT010000072">
    <property type="protein sequence ID" value="CAB4577969.1"/>
    <property type="molecule type" value="Genomic_DNA"/>
</dbReference>
<evidence type="ECO:0000313" key="1">
    <source>
        <dbReference type="EMBL" id="CAB4577969.1"/>
    </source>
</evidence>
<organism evidence="1">
    <name type="scientific">freshwater metagenome</name>
    <dbReference type="NCBI Taxonomy" id="449393"/>
    <lineage>
        <taxon>unclassified sequences</taxon>
        <taxon>metagenomes</taxon>
        <taxon>ecological metagenomes</taxon>
    </lineage>
</organism>
<gene>
    <name evidence="1" type="ORF">UFOPK1726_00695</name>
</gene>
<dbReference type="AlphaFoldDB" id="A0A6J6ERC3"/>
<accession>A0A6J6ERC3</accession>